<reference evidence="1" key="1">
    <citation type="submission" date="2020-04" db="EMBL/GenBank/DDBJ databases">
        <authorList>
            <person name="Chiriac C."/>
            <person name="Salcher M."/>
            <person name="Ghai R."/>
            <person name="Kavagutti S V."/>
        </authorList>
    </citation>
    <scope>NUCLEOTIDE SEQUENCE</scope>
</reference>
<accession>A0A6J5M329</accession>
<evidence type="ECO:0000313" key="1">
    <source>
        <dbReference type="EMBL" id="CAB4139983.1"/>
    </source>
</evidence>
<gene>
    <name evidence="1" type="ORF">UFOVP397_19</name>
</gene>
<name>A0A6J5M329_9CAUD</name>
<organism evidence="1">
    <name type="scientific">uncultured Caudovirales phage</name>
    <dbReference type="NCBI Taxonomy" id="2100421"/>
    <lineage>
        <taxon>Viruses</taxon>
        <taxon>Duplodnaviria</taxon>
        <taxon>Heunggongvirae</taxon>
        <taxon>Uroviricota</taxon>
        <taxon>Caudoviricetes</taxon>
        <taxon>Peduoviridae</taxon>
        <taxon>Maltschvirus</taxon>
        <taxon>Maltschvirus maltsch</taxon>
    </lineage>
</organism>
<dbReference type="EMBL" id="LR796371">
    <property type="protein sequence ID" value="CAB4139983.1"/>
    <property type="molecule type" value="Genomic_DNA"/>
</dbReference>
<proteinExistence type="predicted"/>
<sequence>MATNDEIDRFLDEVLRVAGRRDQASRAALPGSVATAAQGLTFGFGDEITAGVRSLFGTPYRRALAEERANVEQYRAERPVLATGLEVAGSLPTLLIPGLGVTGQAARAATTGSRVAQAAAAGANAGMRQGALQGVGDAEGGVGAMAAGAAVGAGVGAGVGALGGAAIEGARPLVQRAVQGARDIGNPQGAAERLLAQQVARDQPAPGAALRAVEASAADRGERLAAGLPDTGTTLAEAMGPNSRTALEALAQQPGEAMANLTRQLDTRQNTRMDRILEALKTTFGDAEDAYVRQQALFAQRTQEAGPLYTAVRSNNAPLQTDLDVSLWRRAQPAAGDARTISTLEGRPATANSQPTIADLMSAKEGLDQLIERELRGSGRGSPVSVSARRLRDQIVDRLDELTVQPDGTSLYRQARLLWAGPSAHNDALDLGQNIFRTRPTELRATIDRMTDTERMHFVEGGMNALRDRLRNVPRTGTANPVRAIFDTDMERDQIRVLTDALGLPPGDAARRFDLLARYLGAGPTALGSETAGAAFENTVLRNSATARRQAAMQELATGAAGGGAAGGLSEYWLGGGFGPGAAVGATVGLAGAGARRVMQGSAERRNDALARLLSTTDPTQQAAAARRVDAVLAAEAARRGGINPMLAARAGSLLGTSVPADELRRGLLD</sequence>
<protein>
    <submittedName>
        <fullName evidence="1">Uncharacterized protein</fullName>
    </submittedName>
</protein>